<keyword evidence="1" id="KW-0472">Membrane</keyword>
<keyword evidence="1" id="KW-0812">Transmembrane</keyword>
<dbReference type="GeneID" id="24140794"/>
<dbReference type="PANTHER" id="PTHR11905">
    <property type="entry name" value="ADAM A DISINTEGRIN AND METALLOPROTEASE DOMAIN"/>
    <property type="match status" value="1"/>
</dbReference>
<dbReference type="AlphaFoldDB" id="A0A067D441"/>
<protein>
    <recommendedName>
        <fullName evidence="2">Disintegrin domain-containing protein</fullName>
    </recommendedName>
</protein>
<keyword evidence="4" id="KW-1185">Reference proteome</keyword>
<feature type="domain" description="Disintegrin" evidence="2">
    <location>
        <begin position="430"/>
        <end position="514"/>
    </location>
</feature>
<gene>
    <name evidence="3" type="ORF">SPRG_19409</name>
</gene>
<reference evidence="3 4" key="1">
    <citation type="journal article" date="2013" name="PLoS Genet.">
        <title>Distinctive expansion of potential virulence genes in the genome of the oomycete fish pathogen Saprolegnia parasitica.</title>
        <authorList>
            <person name="Jiang R.H."/>
            <person name="de Bruijn I."/>
            <person name="Haas B.J."/>
            <person name="Belmonte R."/>
            <person name="Lobach L."/>
            <person name="Christie J."/>
            <person name="van den Ackerveken G."/>
            <person name="Bottin A."/>
            <person name="Bulone V."/>
            <person name="Diaz-Moreno S.M."/>
            <person name="Dumas B."/>
            <person name="Fan L."/>
            <person name="Gaulin E."/>
            <person name="Govers F."/>
            <person name="Grenville-Briggs L.J."/>
            <person name="Horner N.R."/>
            <person name="Levin J.Z."/>
            <person name="Mammella M."/>
            <person name="Meijer H.J."/>
            <person name="Morris P."/>
            <person name="Nusbaum C."/>
            <person name="Oome S."/>
            <person name="Phillips A.J."/>
            <person name="van Rooyen D."/>
            <person name="Rzeszutek E."/>
            <person name="Saraiva M."/>
            <person name="Secombes C.J."/>
            <person name="Seidl M.F."/>
            <person name="Snel B."/>
            <person name="Stassen J.H."/>
            <person name="Sykes S."/>
            <person name="Tripathy S."/>
            <person name="van den Berg H."/>
            <person name="Vega-Arreguin J.C."/>
            <person name="Wawra S."/>
            <person name="Young S.K."/>
            <person name="Zeng Q."/>
            <person name="Dieguez-Uribeondo J."/>
            <person name="Russ C."/>
            <person name="Tyler B.M."/>
            <person name="van West P."/>
        </authorList>
    </citation>
    <scope>NUCLEOTIDE SEQUENCE [LARGE SCALE GENOMIC DNA]</scope>
    <source>
        <strain evidence="3 4">CBS 223.65</strain>
    </source>
</reference>
<proteinExistence type="predicted"/>
<feature type="transmembrane region" description="Helical" evidence="1">
    <location>
        <begin position="616"/>
        <end position="638"/>
    </location>
</feature>
<feature type="non-terminal residue" evidence="3">
    <location>
        <position position="1"/>
    </location>
</feature>
<evidence type="ECO:0000256" key="1">
    <source>
        <dbReference type="SAM" id="Phobius"/>
    </source>
</evidence>
<dbReference type="InterPro" id="IPR001762">
    <property type="entry name" value="Disintegrin_dom"/>
</dbReference>
<dbReference type="SMART" id="SM00050">
    <property type="entry name" value="DISIN"/>
    <property type="match status" value="1"/>
</dbReference>
<dbReference type="EMBL" id="KK583193">
    <property type="protein sequence ID" value="KDO33511.1"/>
    <property type="molecule type" value="Genomic_DNA"/>
</dbReference>
<dbReference type="RefSeq" id="XP_012196284.1">
    <property type="nucleotide sequence ID" value="XM_012340894.1"/>
</dbReference>
<evidence type="ECO:0000259" key="2">
    <source>
        <dbReference type="SMART" id="SM00050"/>
    </source>
</evidence>
<dbReference type="KEGG" id="spar:SPRG_19409"/>
<sequence>DVTKATVTSRALAAAETELQPQFFNTITNLLDPITDVIAPVLDPITDVIVPVLDPITGLLDPITDVIVPVLDPITGLLDPITDVIVPVLDPITGVLDPIIDVLDPITGVLDPITGVLDPITNVLDPITGVLDPITGVLDPITNVLDPIIDIAPITNVLDPIIDVLDPITDVLDPIIDIAPITNVPVQPTYTKGPRYGPTHTDYAVNHRYREDSADVDTVTIASEEGCPVIPCREFLDFEDGKCTYTQLPRGALCPGQSNDNDGPCDADENDYCDGDGTCLNGYKDQTIVCRRARNLCDAAEYCSGDNSQCPDDEFAPSSKVCTKMGKSTGGPCDAPDYCDGRGRCVDNYKSTRHICRRAVDVCDEAETCTGVSGDCPSNSFARKGIECTSIGESSGGACDDVDRCDGYGKCIDHFKGTKHLCRREVDLCDEPEYCSGECGVCPDDEAAPMGKVCTQIGKSSGGKCDGVDVCDGHGGCIETFLGSDVVCRQARDICDVPEYCTSYNGKCPRNEFASRTTECTSIGESSDHACDGVDYCDGSGKCVDTIAKDTLCYAAEDLCDTSRFCNGVQASCPHNNEDANYGDGYASAFAYKARQCSAKAAHKLVSVYDTPGGQAALLLVAVAMVGAVAAIVAVSVSKKKEPSIISMEDGYVPLTQDMH</sequence>
<dbReference type="Gene3D" id="4.10.70.10">
    <property type="entry name" value="Disintegrin domain"/>
    <property type="match status" value="3"/>
</dbReference>
<dbReference type="InterPro" id="IPR036436">
    <property type="entry name" value="Disintegrin_dom_sf"/>
</dbReference>
<keyword evidence="1" id="KW-1133">Transmembrane helix</keyword>
<accession>A0A067D441</accession>
<dbReference type="VEuPathDB" id="FungiDB:SPRG_19409"/>
<dbReference type="OMA" id="QARDICD"/>
<dbReference type="OrthoDB" id="5951731at2759"/>
<organism evidence="3 4">
    <name type="scientific">Saprolegnia parasitica (strain CBS 223.65)</name>
    <dbReference type="NCBI Taxonomy" id="695850"/>
    <lineage>
        <taxon>Eukaryota</taxon>
        <taxon>Sar</taxon>
        <taxon>Stramenopiles</taxon>
        <taxon>Oomycota</taxon>
        <taxon>Saprolegniomycetes</taxon>
        <taxon>Saprolegniales</taxon>
        <taxon>Saprolegniaceae</taxon>
        <taxon>Saprolegnia</taxon>
    </lineage>
</organism>
<evidence type="ECO:0000313" key="4">
    <source>
        <dbReference type="Proteomes" id="UP000030745"/>
    </source>
</evidence>
<dbReference type="SUPFAM" id="SSF57552">
    <property type="entry name" value="Blood coagulation inhibitor (disintegrin)"/>
    <property type="match status" value="3"/>
</dbReference>
<evidence type="ECO:0000313" key="3">
    <source>
        <dbReference type="EMBL" id="KDO33511.1"/>
    </source>
</evidence>
<name>A0A067D441_SAPPC</name>
<dbReference type="Proteomes" id="UP000030745">
    <property type="component" value="Unassembled WGS sequence"/>
</dbReference>
<dbReference type="PANTHER" id="PTHR11905:SF159">
    <property type="entry name" value="ADAM METALLOPROTEASE"/>
    <property type="match status" value="1"/>
</dbReference>